<accession>Q0IEC3</accession>
<protein>
    <submittedName>
        <fullName evidence="1">AAEL011426-PA</fullName>
    </submittedName>
</protein>
<organism evidence="1 2">
    <name type="scientific">Aedes aegypti</name>
    <name type="common">Yellowfever mosquito</name>
    <name type="synonym">Culex aegypti</name>
    <dbReference type="NCBI Taxonomy" id="7159"/>
    <lineage>
        <taxon>Eukaryota</taxon>
        <taxon>Metazoa</taxon>
        <taxon>Ecdysozoa</taxon>
        <taxon>Arthropoda</taxon>
        <taxon>Hexapoda</taxon>
        <taxon>Insecta</taxon>
        <taxon>Pterygota</taxon>
        <taxon>Neoptera</taxon>
        <taxon>Endopterygota</taxon>
        <taxon>Diptera</taxon>
        <taxon>Nematocera</taxon>
        <taxon>Culicoidea</taxon>
        <taxon>Culicidae</taxon>
        <taxon>Culicinae</taxon>
        <taxon>Aedini</taxon>
        <taxon>Aedes</taxon>
        <taxon>Stegomyia</taxon>
    </lineage>
</organism>
<name>Q0IEC3_AEDAE</name>
<evidence type="ECO:0000313" key="2">
    <source>
        <dbReference type="Proteomes" id="UP000682892"/>
    </source>
</evidence>
<proteinExistence type="predicted"/>
<dbReference type="Proteomes" id="UP000682892">
    <property type="component" value="Unassembled WGS sequence"/>
</dbReference>
<dbReference type="AlphaFoldDB" id="Q0IEC3"/>
<dbReference type="PaxDb" id="7159-AAEL011426-PA"/>
<reference evidence="1" key="1">
    <citation type="submission" date="2005-10" db="EMBL/GenBank/DDBJ databases">
        <authorList>
            <person name="Loftus B.J."/>
            <person name="Nene V.M."/>
            <person name="Hannick L.I."/>
            <person name="Bidwell S."/>
            <person name="Haas B."/>
            <person name="Amedeo P."/>
            <person name="Orvis J."/>
            <person name="Wortman J.R."/>
            <person name="White O.R."/>
            <person name="Salzberg S."/>
            <person name="Shumway M."/>
            <person name="Koo H."/>
            <person name="Zhao Y."/>
            <person name="Holmes M."/>
            <person name="Miller J."/>
            <person name="Schatz M."/>
            <person name="Pop M."/>
            <person name="Pai G."/>
            <person name="Utterback T."/>
            <person name="Rogers Y.-H."/>
            <person name="Kravitz S."/>
            <person name="Fraser C.M."/>
        </authorList>
    </citation>
    <scope>NUCLEOTIDE SEQUENCE</scope>
    <source>
        <strain evidence="1">Liverpool</strain>
    </source>
</reference>
<dbReference type="HOGENOM" id="CLU_2943714_0_0_1"/>
<dbReference type="EMBL" id="CH477764">
    <property type="protein sequence ID" value="EAT36488.1"/>
    <property type="molecule type" value="Genomic_DNA"/>
</dbReference>
<reference evidence="1" key="2">
    <citation type="journal article" date="2007" name="Science">
        <title>Genome sequence of Aedes aegypti, a major arbovirus vector.</title>
        <authorList>
            <person name="Nene V."/>
            <person name="Wortman J.R."/>
            <person name="Lawson D."/>
            <person name="Haas B."/>
            <person name="Kodira C."/>
            <person name="Tu Z.J."/>
            <person name="Loftus B."/>
            <person name="Xi Z."/>
            <person name="Megy K."/>
            <person name="Grabherr M."/>
            <person name="Ren Q."/>
            <person name="Zdobnov E.M."/>
            <person name="Lobo N.F."/>
            <person name="Campbell K.S."/>
            <person name="Brown S.E."/>
            <person name="Bonaldo M.F."/>
            <person name="Zhu J."/>
            <person name="Sinkins S.P."/>
            <person name="Hogenkamp D.G."/>
            <person name="Amedeo P."/>
            <person name="Arensburger P."/>
            <person name="Atkinson P.W."/>
            <person name="Bidwell S."/>
            <person name="Biedler J."/>
            <person name="Birney E."/>
            <person name="Bruggner R.V."/>
            <person name="Costas J."/>
            <person name="Coy M.R."/>
            <person name="Crabtree J."/>
            <person name="Crawford M."/>
            <person name="Debruyn B."/>
            <person name="Decaprio D."/>
            <person name="Eiglmeier K."/>
            <person name="Eisenstadt E."/>
            <person name="El-Dorry H."/>
            <person name="Gelbart W.M."/>
            <person name="Gomes S.L."/>
            <person name="Hammond M."/>
            <person name="Hannick L.I."/>
            <person name="Hogan J.R."/>
            <person name="Holmes M.H."/>
            <person name="Jaffe D."/>
            <person name="Johnston J.S."/>
            <person name="Kennedy R.C."/>
            <person name="Koo H."/>
            <person name="Kravitz S."/>
            <person name="Kriventseva E.V."/>
            <person name="Kulp D."/>
            <person name="Labutti K."/>
            <person name="Lee E."/>
            <person name="Li S."/>
            <person name="Lovin D.D."/>
            <person name="Mao C."/>
            <person name="Mauceli E."/>
            <person name="Menck C.F."/>
            <person name="Miller J.R."/>
            <person name="Montgomery P."/>
            <person name="Mori A."/>
            <person name="Nascimento A.L."/>
            <person name="Naveira H.F."/>
            <person name="Nusbaum C."/>
            <person name="O'leary S."/>
            <person name="Orvis J."/>
            <person name="Pertea M."/>
            <person name="Quesneville H."/>
            <person name="Reidenbach K.R."/>
            <person name="Rogers Y.H."/>
            <person name="Roth C.W."/>
            <person name="Schneider J.R."/>
            <person name="Schatz M."/>
            <person name="Shumway M."/>
            <person name="Stanke M."/>
            <person name="Stinson E.O."/>
            <person name="Tubio J.M."/>
            <person name="Vanzee J.P."/>
            <person name="Verjovski-Almeida S."/>
            <person name="Werner D."/>
            <person name="White O."/>
            <person name="Wyder S."/>
            <person name="Zeng Q."/>
            <person name="Zhao Q."/>
            <person name="Zhao Y."/>
            <person name="Hill C.A."/>
            <person name="Raikhel A.S."/>
            <person name="Soares M.B."/>
            <person name="Knudson D.L."/>
            <person name="Lee N.H."/>
            <person name="Galagan J."/>
            <person name="Salzberg S.L."/>
            <person name="Paulsen I.T."/>
            <person name="Dimopoulos G."/>
            <person name="Collins F.H."/>
            <person name="Birren B."/>
            <person name="Fraser-Liggett C.M."/>
            <person name="Severson D.W."/>
        </authorList>
    </citation>
    <scope>NUCLEOTIDE SEQUENCE [LARGE SCALE GENOMIC DNA]</scope>
    <source>
        <strain evidence="1">Liverpool</strain>
    </source>
</reference>
<evidence type="ECO:0000313" key="1">
    <source>
        <dbReference type="EMBL" id="EAT36488.1"/>
    </source>
</evidence>
<gene>
    <name evidence="1" type="ORF">AaeL_AAEL011426</name>
</gene>
<sequence>MCCWKRVCLEQGIKFETPFIPGRYDDRKDTSAMLIRKETIRNRFRGCSEQDSNEIVPNTA</sequence>
<reference evidence="1" key="3">
    <citation type="submission" date="2012-09" db="EMBL/GenBank/DDBJ databases">
        <authorList>
            <consortium name="VectorBase"/>
        </authorList>
    </citation>
    <scope>NUCLEOTIDE SEQUENCE</scope>
    <source>
        <strain evidence="1">Liverpool</strain>
    </source>
</reference>